<evidence type="ECO:0000313" key="3">
    <source>
        <dbReference type="Proteomes" id="UP000053328"/>
    </source>
</evidence>
<gene>
    <name evidence="2" type="ORF">PV08_09005</name>
</gene>
<dbReference type="STRING" id="91928.A0A0D2AYD9"/>
<dbReference type="RefSeq" id="XP_016231949.1">
    <property type="nucleotide sequence ID" value="XM_016383326.1"/>
</dbReference>
<dbReference type="GeneID" id="27336088"/>
<feature type="region of interest" description="Disordered" evidence="1">
    <location>
        <begin position="1"/>
        <end position="49"/>
    </location>
</feature>
<feature type="region of interest" description="Disordered" evidence="1">
    <location>
        <begin position="172"/>
        <end position="270"/>
    </location>
</feature>
<name>A0A0D2AYD9_9EURO</name>
<accession>A0A0D2AYD9</accession>
<sequence>MPSKRGRPLSQTTDDPTLNRRRVLAAARVQRFRHRQRDERTSITRPTSAQLQQGEQIISLAMTDEEEAAVTLSQMGLRVSGLTIARDAQDAQLQQGATEVDEHRTLYKPHTLITASNNKPSFSYSSTIASTDQSSPRPSQLLSSQSQLSRFFPQYPPRNPFIASTVNTTPPLIRLSPVRPSFSPLSSSRRSPFRPSFSPLSSSIRESIGAQHRGSEDLIFADNDNNDDNDDNDDDDFRDDESIFRPQYIPRERGGSFDNGSNGPGTARRVHNEEDDFAGQHTNSGEEDSVYDFASERSAPHSDNEDDEQPPSDLQHTVNKLIAFFQGDVGGCTCRQHMAYVADDDHYGLNDIFNDRNSISVLASSDLLSPDQLSCNVLPRPVQLQSAFCGISPQHLQPQHVCFHREETRKQPLRHAFDIDSYLGFLHSLAPRKGLWHQPVPQARQNMTNDVYLETPLFVASGDGEHAPRATLAMLRDVPHFLLGRAANAHDITIHILSPHLPQPQDKFISL</sequence>
<dbReference type="Proteomes" id="UP000053328">
    <property type="component" value="Unassembled WGS sequence"/>
</dbReference>
<evidence type="ECO:0000256" key="1">
    <source>
        <dbReference type="SAM" id="MobiDB-lite"/>
    </source>
</evidence>
<feature type="compositionally biased region" description="Acidic residues" evidence="1">
    <location>
        <begin position="224"/>
        <end position="239"/>
    </location>
</feature>
<protein>
    <submittedName>
        <fullName evidence="2">Uncharacterized protein</fullName>
    </submittedName>
</protein>
<feature type="compositionally biased region" description="Low complexity" evidence="1">
    <location>
        <begin position="133"/>
        <end position="146"/>
    </location>
</feature>
<reference evidence="2 3" key="1">
    <citation type="submission" date="2015-01" db="EMBL/GenBank/DDBJ databases">
        <title>The Genome Sequence of Exophiala spinifera CBS89968.</title>
        <authorList>
            <consortium name="The Broad Institute Genomics Platform"/>
            <person name="Cuomo C."/>
            <person name="de Hoog S."/>
            <person name="Gorbushina A."/>
            <person name="Stielow B."/>
            <person name="Teixiera M."/>
            <person name="Abouelleil A."/>
            <person name="Chapman S.B."/>
            <person name="Priest M."/>
            <person name="Young S.K."/>
            <person name="Wortman J."/>
            <person name="Nusbaum C."/>
            <person name="Birren B."/>
        </authorList>
    </citation>
    <scope>NUCLEOTIDE SEQUENCE [LARGE SCALE GENOMIC DNA]</scope>
    <source>
        <strain evidence="2 3">CBS 89968</strain>
    </source>
</reference>
<dbReference type="HOGENOM" id="CLU_533200_0_0_1"/>
<keyword evidence="3" id="KW-1185">Reference proteome</keyword>
<dbReference type="EMBL" id="KN847498">
    <property type="protein sequence ID" value="KIW11733.1"/>
    <property type="molecule type" value="Genomic_DNA"/>
</dbReference>
<evidence type="ECO:0000313" key="2">
    <source>
        <dbReference type="EMBL" id="KIW11733.1"/>
    </source>
</evidence>
<dbReference type="AlphaFoldDB" id="A0A0D2AYD9"/>
<proteinExistence type="predicted"/>
<feature type="compositionally biased region" description="Low complexity" evidence="1">
    <location>
        <begin position="174"/>
        <end position="203"/>
    </location>
</feature>
<organism evidence="2 3">
    <name type="scientific">Exophiala spinifera</name>
    <dbReference type="NCBI Taxonomy" id="91928"/>
    <lineage>
        <taxon>Eukaryota</taxon>
        <taxon>Fungi</taxon>
        <taxon>Dikarya</taxon>
        <taxon>Ascomycota</taxon>
        <taxon>Pezizomycotina</taxon>
        <taxon>Eurotiomycetes</taxon>
        <taxon>Chaetothyriomycetidae</taxon>
        <taxon>Chaetothyriales</taxon>
        <taxon>Herpotrichiellaceae</taxon>
        <taxon>Exophiala</taxon>
    </lineage>
</organism>
<dbReference type="VEuPathDB" id="FungiDB:PV08_09005"/>
<feature type="region of interest" description="Disordered" evidence="1">
    <location>
        <begin position="124"/>
        <end position="146"/>
    </location>
</feature>